<protein>
    <submittedName>
        <fullName evidence="2">Uncharacterized protein</fullName>
    </submittedName>
</protein>
<name>A0ABP1QUJ0_9HEXA</name>
<feature type="region of interest" description="Disordered" evidence="1">
    <location>
        <begin position="61"/>
        <end position="110"/>
    </location>
</feature>
<reference evidence="2 3" key="1">
    <citation type="submission" date="2024-08" db="EMBL/GenBank/DDBJ databases">
        <authorList>
            <person name="Cucini C."/>
            <person name="Frati F."/>
        </authorList>
    </citation>
    <scope>NUCLEOTIDE SEQUENCE [LARGE SCALE GENOMIC DNA]</scope>
</reference>
<accession>A0ABP1QUJ0</accession>
<evidence type="ECO:0000256" key="1">
    <source>
        <dbReference type="SAM" id="MobiDB-lite"/>
    </source>
</evidence>
<sequence length="110" mass="12037">MNFDFQRPLARYQALLEGPLTTWRFADAIHSEKEAMRAFVDWGLIPGFCNCPIWDGRPSAVGKTRQSTRRGAAEHQPLINCARTAGAGGRDGRPSAVGKRASPPGAERQT</sequence>
<evidence type="ECO:0000313" key="2">
    <source>
        <dbReference type="EMBL" id="CAL8112022.1"/>
    </source>
</evidence>
<dbReference type="EMBL" id="CAXLJM020000047">
    <property type="protein sequence ID" value="CAL8112022.1"/>
    <property type="molecule type" value="Genomic_DNA"/>
</dbReference>
<dbReference type="Proteomes" id="UP001642540">
    <property type="component" value="Unassembled WGS sequence"/>
</dbReference>
<comment type="caution">
    <text evidence="2">The sequence shown here is derived from an EMBL/GenBank/DDBJ whole genome shotgun (WGS) entry which is preliminary data.</text>
</comment>
<gene>
    <name evidence="2" type="ORF">ODALV1_LOCUS15455</name>
</gene>
<evidence type="ECO:0000313" key="3">
    <source>
        <dbReference type="Proteomes" id="UP001642540"/>
    </source>
</evidence>
<proteinExistence type="predicted"/>
<organism evidence="2 3">
    <name type="scientific">Orchesella dallaii</name>
    <dbReference type="NCBI Taxonomy" id="48710"/>
    <lineage>
        <taxon>Eukaryota</taxon>
        <taxon>Metazoa</taxon>
        <taxon>Ecdysozoa</taxon>
        <taxon>Arthropoda</taxon>
        <taxon>Hexapoda</taxon>
        <taxon>Collembola</taxon>
        <taxon>Entomobryomorpha</taxon>
        <taxon>Entomobryoidea</taxon>
        <taxon>Orchesellidae</taxon>
        <taxon>Orchesellinae</taxon>
        <taxon>Orchesella</taxon>
    </lineage>
</organism>
<keyword evidence="3" id="KW-1185">Reference proteome</keyword>
<feature type="non-terminal residue" evidence="2">
    <location>
        <position position="110"/>
    </location>
</feature>